<sequence>MASKFHLEIVTPDRVFYDGEVEMAVVRTSEGDLGILDEHISMVSPLKIGKIKIKKDGSFKEAAIAGGFVKVVQGSTTIIADAAEWPEEIDVQRAKEAKERAEKRLVAGREAYDTLRAEIALKKATNRIEVVESRRK</sequence>
<evidence type="ECO:0000259" key="14">
    <source>
        <dbReference type="Pfam" id="PF00401"/>
    </source>
</evidence>
<keyword evidence="4 11" id="KW-0813">Transport</keyword>
<name>A0A239F182_9FIRM</name>
<dbReference type="SUPFAM" id="SSF46604">
    <property type="entry name" value="Epsilon subunit of F1F0-ATP synthase C-terminal domain"/>
    <property type="match status" value="1"/>
</dbReference>
<dbReference type="InterPro" id="IPR020547">
    <property type="entry name" value="ATP_synth_F1_esu_C"/>
</dbReference>
<evidence type="ECO:0000313" key="16">
    <source>
        <dbReference type="EMBL" id="SNS50023.1"/>
    </source>
</evidence>
<protein>
    <recommendedName>
        <fullName evidence="11">ATP synthase epsilon chain</fullName>
    </recommendedName>
    <alternativeName>
        <fullName evidence="11">ATP synthase F1 sector epsilon subunit</fullName>
    </alternativeName>
    <alternativeName>
        <fullName evidence="11">F-ATPase epsilon subunit</fullName>
    </alternativeName>
</protein>
<dbReference type="GO" id="GO:0005886">
    <property type="term" value="C:plasma membrane"/>
    <property type="evidence" value="ECO:0007669"/>
    <property type="project" value="UniProtKB-SubCell"/>
</dbReference>
<dbReference type="FunFam" id="1.20.5.440:FF:000001">
    <property type="entry name" value="ATP synthase epsilon chain"/>
    <property type="match status" value="1"/>
</dbReference>
<dbReference type="Proteomes" id="UP000198304">
    <property type="component" value="Unassembled WGS sequence"/>
</dbReference>
<comment type="subcellular location">
    <subcellularLocation>
        <location evidence="2 11">Cell membrane</location>
        <topology evidence="2 11">Peripheral membrane protein</topology>
    </subcellularLocation>
</comment>
<gene>
    <name evidence="11" type="primary">atpC</name>
    <name evidence="16" type="ORF">SAMN05446037_1011113</name>
</gene>
<dbReference type="GO" id="GO:0046933">
    <property type="term" value="F:proton-transporting ATP synthase activity, rotational mechanism"/>
    <property type="evidence" value="ECO:0007669"/>
    <property type="project" value="UniProtKB-UniRule"/>
</dbReference>
<dbReference type="SUPFAM" id="SSF51344">
    <property type="entry name" value="Epsilon subunit of F1F0-ATP synthase N-terminal domain"/>
    <property type="match status" value="1"/>
</dbReference>
<evidence type="ECO:0000256" key="13">
    <source>
        <dbReference type="SAM" id="Coils"/>
    </source>
</evidence>
<evidence type="ECO:0000256" key="9">
    <source>
        <dbReference type="ARBA" id="ARBA00023196"/>
    </source>
</evidence>
<dbReference type="Pfam" id="PF00401">
    <property type="entry name" value="ATP-synt_DE"/>
    <property type="match status" value="1"/>
</dbReference>
<dbReference type="InterPro" id="IPR036794">
    <property type="entry name" value="ATP_F1_dsu/esu_C_sf"/>
</dbReference>
<feature type="domain" description="ATP synthase F1 complex delta/epsilon subunit N-terminal" evidence="15">
    <location>
        <begin position="5"/>
        <end position="83"/>
    </location>
</feature>
<feature type="coiled-coil region" evidence="13">
    <location>
        <begin position="91"/>
        <end position="118"/>
    </location>
</feature>
<accession>A0A239F182</accession>
<dbReference type="Gene3D" id="2.60.15.10">
    <property type="entry name" value="F0F1 ATP synthase delta/epsilon subunit, N-terminal"/>
    <property type="match status" value="1"/>
</dbReference>
<keyword evidence="9 11" id="KW-0139">CF(1)</keyword>
<dbReference type="InterPro" id="IPR036771">
    <property type="entry name" value="ATPsynth_dsu/esu_N"/>
</dbReference>
<dbReference type="InterPro" id="IPR001469">
    <property type="entry name" value="ATP_synth_F1_dsu/esu"/>
</dbReference>
<dbReference type="EMBL" id="FZOJ01000011">
    <property type="protein sequence ID" value="SNS50023.1"/>
    <property type="molecule type" value="Genomic_DNA"/>
</dbReference>
<dbReference type="PANTHER" id="PTHR13822:SF10">
    <property type="entry name" value="ATP SYNTHASE EPSILON CHAIN, CHLOROPLASTIC"/>
    <property type="match status" value="1"/>
</dbReference>
<evidence type="ECO:0000256" key="5">
    <source>
        <dbReference type="ARBA" id="ARBA00022475"/>
    </source>
</evidence>
<dbReference type="OrthoDB" id="9804110at2"/>
<evidence type="ECO:0000256" key="11">
    <source>
        <dbReference type="HAMAP-Rule" id="MF_00530"/>
    </source>
</evidence>
<evidence type="ECO:0000256" key="12">
    <source>
        <dbReference type="RuleBase" id="RU003656"/>
    </source>
</evidence>
<evidence type="ECO:0000256" key="7">
    <source>
        <dbReference type="ARBA" id="ARBA00023065"/>
    </source>
</evidence>
<keyword evidence="17" id="KW-1185">Reference proteome</keyword>
<evidence type="ECO:0000256" key="1">
    <source>
        <dbReference type="ARBA" id="ARBA00003543"/>
    </source>
</evidence>
<dbReference type="GO" id="GO:0045259">
    <property type="term" value="C:proton-transporting ATP synthase complex"/>
    <property type="evidence" value="ECO:0007669"/>
    <property type="project" value="UniProtKB-KW"/>
</dbReference>
<keyword evidence="5 11" id="KW-1003">Cell membrane</keyword>
<comment type="similarity">
    <text evidence="3 11 12">Belongs to the ATPase epsilon chain family.</text>
</comment>
<dbReference type="RefSeq" id="WP_089283285.1">
    <property type="nucleotide sequence ID" value="NZ_FZOJ01000011.1"/>
</dbReference>
<comment type="subunit">
    <text evidence="11 12">F-type ATPases have 2 components, CF(1) - the catalytic core - and CF(0) - the membrane proton channel. CF(1) has five subunits: alpha(3), beta(3), gamma(1), delta(1), epsilon(1). CF(0) has three main subunits: a, b and c.</text>
</comment>
<dbReference type="InterPro" id="IPR020546">
    <property type="entry name" value="ATP_synth_F1_dsu/esu_N"/>
</dbReference>
<dbReference type="GO" id="GO:0005524">
    <property type="term" value="F:ATP binding"/>
    <property type="evidence" value="ECO:0007669"/>
    <property type="project" value="UniProtKB-UniRule"/>
</dbReference>
<keyword evidence="10 11" id="KW-0066">ATP synthesis</keyword>
<evidence type="ECO:0000256" key="6">
    <source>
        <dbReference type="ARBA" id="ARBA00022781"/>
    </source>
</evidence>
<proteinExistence type="inferred from homology"/>
<dbReference type="HAMAP" id="MF_00530">
    <property type="entry name" value="ATP_synth_epsil_bac"/>
    <property type="match status" value="1"/>
</dbReference>
<keyword evidence="8 11" id="KW-0472">Membrane</keyword>
<dbReference type="Pfam" id="PF02823">
    <property type="entry name" value="ATP-synt_DE_N"/>
    <property type="match status" value="1"/>
</dbReference>
<dbReference type="PANTHER" id="PTHR13822">
    <property type="entry name" value="ATP SYNTHASE DELTA/EPSILON CHAIN"/>
    <property type="match status" value="1"/>
</dbReference>
<dbReference type="NCBIfam" id="NF001846">
    <property type="entry name" value="PRK00571.1-3"/>
    <property type="match status" value="1"/>
</dbReference>
<reference evidence="16 17" key="1">
    <citation type="submission" date="2017-06" db="EMBL/GenBank/DDBJ databases">
        <authorList>
            <person name="Kim H.J."/>
            <person name="Triplett B.A."/>
        </authorList>
    </citation>
    <scope>NUCLEOTIDE SEQUENCE [LARGE SCALE GENOMIC DNA]</scope>
    <source>
        <strain evidence="16 17">SCA</strain>
    </source>
</reference>
<evidence type="ECO:0000259" key="15">
    <source>
        <dbReference type="Pfam" id="PF02823"/>
    </source>
</evidence>
<dbReference type="CDD" id="cd12152">
    <property type="entry name" value="F1-ATPase_delta"/>
    <property type="match status" value="1"/>
</dbReference>
<keyword evidence="13" id="KW-0175">Coiled coil</keyword>
<dbReference type="Gene3D" id="1.20.5.440">
    <property type="entry name" value="ATP synthase delta/epsilon subunit, C-terminal domain"/>
    <property type="match status" value="1"/>
</dbReference>
<evidence type="ECO:0000256" key="10">
    <source>
        <dbReference type="ARBA" id="ARBA00023310"/>
    </source>
</evidence>
<organism evidence="16 17">
    <name type="scientific">Anaerovirgula multivorans</name>
    <dbReference type="NCBI Taxonomy" id="312168"/>
    <lineage>
        <taxon>Bacteria</taxon>
        <taxon>Bacillati</taxon>
        <taxon>Bacillota</taxon>
        <taxon>Clostridia</taxon>
        <taxon>Peptostreptococcales</taxon>
        <taxon>Natronincolaceae</taxon>
        <taxon>Anaerovirgula</taxon>
    </lineage>
</organism>
<keyword evidence="7 11" id="KW-0406">Ion transport</keyword>
<keyword evidence="6 11" id="KW-0375">Hydrogen ion transport</keyword>
<feature type="domain" description="ATP synthase epsilon subunit C-terminal" evidence="14">
    <location>
        <begin position="87"/>
        <end position="132"/>
    </location>
</feature>
<dbReference type="NCBIfam" id="TIGR01216">
    <property type="entry name" value="ATP_synt_epsi"/>
    <property type="match status" value="1"/>
</dbReference>
<comment type="function">
    <text evidence="1 11">Produces ATP from ADP in the presence of a proton gradient across the membrane.</text>
</comment>
<evidence type="ECO:0000313" key="17">
    <source>
        <dbReference type="Proteomes" id="UP000198304"/>
    </source>
</evidence>
<dbReference type="AlphaFoldDB" id="A0A239F182"/>
<evidence type="ECO:0000256" key="8">
    <source>
        <dbReference type="ARBA" id="ARBA00023136"/>
    </source>
</evidence>
<evidence type="ECO:0000256" key="3">
    <source>
        <dbReference type="ARBA" id="ARBA00005712"/>
    </source>
</evidence>
<evidence type="ECO:0000256" key="4">
    <source>
        <dbReference type="ARBA" id="ARBA00022448"/>
    </source>
</evidence>
<evidence type="ECO:0000256" key="2">
    <source>
        <dbReference type="ARBA" id="ARBA00004202"/>
    </source>
</evidence>